<protein>
    <recommendedName>
        <fullName evidence="3">Protein kinase domain-containing protein</fullName>
    </recommendedName>
</protein>
<dbReference type="InterPro" id="IPR011009">
    <property type="entry name" value="Kinase-like_dom_sf"/>
</dbReference>
<organism evidence="1 2">
    <name type="scientific">Novymonas esmeraldas</name>
    <dbReference type="NCBI Taxonomy" id="1808958"/>
    <lineage>
        <taxon>Eukaryota</taxon>
        <taxon>Discoba</taxon>
        <taxon>Euglenozoa</taxon>
        <taxon>Kinetoplastea</taxon>
        <taxon>Metakinetoplastina</taxon>
        <taxon>Trypanosomatida</taxon>
        <taxon>Trypanosomatidae</taxon>
        <taxon>Novymonas</taxon>
    </lineage>
</organism>
<comment type="caution">
    <text evidence="1">The sequence shown here is derived from an EMBL/GenBank/DDBJ whole genome shotgun (WGS) entry which is preliminary data.</text>
</comment>
<evidence type="ECO:0000313" key="1">
    <source>
        <dbReference type="EMBL" id="KAK7198830.1"/>
    </source>
</evidence>
<proteinExistence type="predicted"/>
<dbReference type="Proteomes" id="UP001430356">
    <property type="component" value="Unassembled WGS sequence"/>
</dbReference>
<evidence type="ECO:0008006" key="3">
    <source>
        <dbReference type="Google" id="ProtNLM"/>
    </source>
</evidence>
<reference evidence="1 2" key="1">
    <citation type="journal article" date="2021" name="MBio">
        <title>A New Model Trypanosomatid, Novymonas esmeraldas: Genomic Perception of Its 'Candidatus Pandoraea novymonadis' Endosymbiont.</title>
        <authorList>
            <person name="Zakharova A."/>
            <person name="Saura A."/>
            <person name="Butenko A."/>
            <person name="Podesvova L."/>
            <person name="Warmusova S."/>
            <person name="Kostygov A.Y."/>
            <person name="Nenarokova A."/>
            <person name="Lukes J."/>
            <person name="Opperdoes F.R."/>
            <person name="Yurchenko V."/>
        </authorList>
    </citation>
    <scope>NUCLEOTIDE SEQUENCE [LARGE SCALE GENOMIC DNA]</scope>
    <source>
        <strain evidence="1 2">E262AT.01</strain>
    </source>
</reference>
<dbReference type="AlphaFoldDB" id="A0AAW0F0H4"/>
<gene>
    <name evidence="1" type="ORF">NESM_000848700</name>
</gene>
<keyword evidence="2" id="KW-1185">Reference proteome</keyword>
<accession>A0AAW0F0H4</accession>
<name>A0AAW0F0H4_9TRYP</name>
<sequence>MCSAEQLGAGSFGAVTAAHRYDGSGAPQPVALKRISLRGETRFSAWLRTIQLVGREVDLCSRAARSPWVVPMYHPWFDCATGAVVLPQAAGDVGLQRCTAGGVRCHRTALDVGAGERVRGDGAALGGGIVGEYTCTTHGSAAHAASSPRTCRSVATAWRGAVWLDTTGGVQLSAAASDSRGQSCCACAAVERWAVLVCPPWRLVCAASQGDLRPASSMAHLHSLARFSLCGEAHFGATGCNAPLPSSRCAVVTAPKLLAPSCPAMRLLTLLHAATRCRAVAGALGGVAHRLGDARQPHTSARHTRASSPACTAAALSTDNALLQVFTNTQIHRCTDAQIHRYTDGDLQTC</sequence>
<dbReference type="SUPFAM" id="SSF56112">
    <property type="entry name" value="Protein kinase-like (PK-like)"/>
    <property type="match status" value="1"/>
</dbReference>
<evidence type="ECO:0000313" key="2">
    <source>
        <dbReference type="Proteomes" id="UP001430356"/>
    </source>
</evidence>
<dbReference type="EMBL" id="JAECZO010000179">
    <property type="protein sequence ID" value="KAK7198830.1"/>
    <property type="molecule type" value="Genomic_DNA"/>
</dbReference>